<dbReference type="PANTHER" id="PTHR33908:SF3">
    <property type="entry name" value="UNDECAPRENYL PHOSPHATE-ALPHA-4-AMINO-4-DEOXY-L-ARABINOSE ARABINOSYL TRANSFERASE"/>
    <property type="match status" value="1"/>
</dbReference>
<gene>
    <name evidence="10" type="ORF">M23134_08165</name>
</gene>
<feature type="transmembrane region" description="Helical" evidence="8">
    <location>
        <begin position="409"/>
        <end position="429"/>
    </location>
</feature>
<evidence type="ECO:0000256" key="2">
    <source>
        <dbReference type="ARBA" id="ARBA00022475"/>
    </source>
</evidence>
<keyword evidence="2" id="KW-1003">Cell membrane</keyword>
<evidence type="ECO:0000256" key="4">
    <source>
        <dbReference type="ARBA" id="ARBA00022679"/>
    </source>
</evidence>
<organism evidence="10 11">
    <name type="scientific">Microscilla marina ATCC 23134</name>
    <dbReference type="NCBI Taxonomy" id="313606"/>
    <lineage>
        <taxon>Bacteria</taxon>
        <taxon>Pseudomonadati</taxon>
        <taxon>Bacteroidota</taxon>
        <taxon>Cytophagia</taxon>
        <taxon>Cytophagales</taxon>
        <taxon>Microscillaceae</taxon>
        <taxon>Microscilla</taxon>
    </lineage>
</organism>
<keyword evidence="6 8" id="KW-1133">Transmembrane helix</keyword>
<dbReference type="EMBL" id="AAWS01000007">
    <property type="protein sequence ID" value="EAY30336.1"/>
    <property type="molecule type" value="Genomic_DNA"/>
</dbReference>
<feature type="transmembrane region" description="Helical" evidence="8">
    <location>
        <begin position="12"/>
        <end position="32"/>
    </location>
</feature>
<sequence length="577" mass="66244">MQAIVQNKRFLYLVIGIIVLNLFINNWSISFWDQDESAYAGFAHNMRKTSNWVVPEFDWSEPHRKTPLHFWAIAGSFWLFGENEFATRFSSVLALLLAGYMLFALGKNLFGRETSLLAAILMLSSLFLPSLAKIGVTDATLMFFETGAALALLNFMHRPAWKWTLLLWLMVSGGIMVKGPPVLILVFGMIGMLFIFHPKRWRLVHLHPWIFVPLTLVPLYVWGQAAWQADGGKFITWLIDWYILKRVSGNVFGQTGPPGYFLLVFCIAFLPWLMYFPKGLEDLFSHWRKRKNDDYYWYMLAWLSAGWFVYELVSSKLPSYALGAYPAVAVIIARQILQVKAADFTQLKVLRVGLYIYLVLALIISAGLVAGSILFLDTLGVVAAVILAVLWGGLSIYNFINYKKGAVDLGLKGSLVSALGFFLIAWGLIVPSLDTSRSATRQVAQLIEKTTPAKTKVVLAHEFLPSMPFYMISVDHPYQKLSPYNHLKGEHFMQLKKLYDAQEPIAIVLNEEMYMQFRAYMHQKLCYYCPYNYKEPTTYQYYMNLSDKVFAQVHSIDGFITDKTRPERYWVVYNRKF</sequence>
<dbReference type="InterPro" id="IPR050297">
    <property type="entry name" value="LipidA_mod_glycosyltrf_83"/>
</dbReference>
<feature type="domain" description="Glycosyltransferase RgtA/B/C/D-like" evidence="9">
    <location>
        <begin position="65"/>
        <end position="218"/>
    </location>
</feature>
<comment type="caution">
    <text evidence="10">The sequence shown here is derived from an EMBL/GenBank/DDBJ whole genome shotgun (WGS) entry which is preliminary data.</text>
</comment>
<keyword evidence="3 10" id="KW-0328">Glycosyltransferase</keyword>
<feature type="transmembrane region" description="Helical" evidence="8">
    <location>
        <begin position="295"/>
        <end position="313"/>
    </location>
</feature>
<dbReference type="PANTHER" id="PTHR33908">
    <property type="entry name" value="MANNOSYLTRANSFERASE YKCB-RELATED"/>
    <property type="match status" value="1"/>
</dbReference>
<dbReference type="Proteomes" id="UP000004095">
    <property type="component" value="Unassembled WGS sequence"/>
</dbReference>
<comment type="subcellular location">
    <subcellularLocation>
        <location evidence="1">Cell membrane</location>
        <topology evidence="1">Multi-pass membrane protein</topology>
    </subcellularLocation>
</comment>
<reference evidence="10 11" key="1">
    <citation type="submission" date="2007-01" db="EMBL/GenBank/DDBJ databases">
        <authorList>
            <person name="Haygood M."/>
            <person name="Podell S."/>
            <person name="Anderson C."/>
            <person name="Hopkinson B."/>
            <person name="Roe K."/>
            <person name="Barbeau K."/>
            <person name="Gaasterland T."/>
            <person name="Ferriera S."/>
            <person name="Johnson J."/>
            <person name="Kravitz S."/>
            <person name="Beeson K."/>
            <person name="Sutton G."/>
            <person name="Rogers Y.-H."/>
            <person name="Friedman R."/>
            <person name="Frazier M."/>
            <person name="Venter J.C."/>
        </authorList>
    </citation>
    <scope>NUCLEOTIDE SEQUENCE [LARGE SCALE GENOMIC DNA]</scope>
    <source>
        <strain evidence="10 11">ATCC 23134</strain>
    </source>
</reference>
<dbReference type="RefSeq" id="WP_002695286.1">
    <property type="nucleotide sequence ID" value="NZ_AAWS01000007.1"/>
</dbReference>
<keyword evidence="4 10" id="KW-0808">Transferase</keyword>
<evidence type="ECO:0000256" key="8">
    <source>
        <dbReference type="SAM" id="Phobius"/>
    </source>
</evidence>
<protein>
    <submittedName>
        <fullName evidence="10">Dolichyl-phosphate-mannose-protein mannosyltransferase</fullName>
        <ecNumber evidence="10">2.4.1.109</ecNumber>
    </submittedName>
</protein>
<evidence type="ECO:0000256" key="1">
    <source>
        <dbReference type="ARBA" id="ARBA00004651"/>
    </source>
</evidence>
<name>A1ZH67_MICM2</name>
<evidence type="ECO:0000259" key="9">
    <source>
        <dbReference type="Pfam" id="PF13231"/>
    </source>
</evidence>
<feature type="transmembrane region" description="Helical" evidence="8">
    <location>
        <begin position="349"/>
        <end position="375"/>
    </location>
</feature>
<dbReference type="GO" id="GO:0010041">
    <property type="term" value="P:response to iron(III) ion"/>
    <property type="evidence" value="ECO:0007669"/>
    <property type="project" value="TreeGrafter"/>
</dbReference>
<feature type="transmembrane region" description="Helical" evidence="8">
    <location>
        <begin position="85"/>
        <end position="104"/>
    </location>
</feature>
<dbReference type="InterPro" id="IPR038731">
    <property type="entry name" value="RgtA/B/C-like"/>
</dbReference>
<dbReference type="GO" id="GO:0016763">
    <property type="term" value="F:pentosyltransferase activity"/>
    <property type="evidence" value="ECO:0007669"/>
    <property type="project" value="TreeGrafter"/>
</dbReference>
<dbReference type="EC" id="2.4.1.109" evidence="10"/>
<feature type="transmembrane region" description="Helical" evidence="8">
    <location>
        <begin position="116"/>
        <end position="136"/>
    </location>
</feature>
<proteinExistence type="predicted"/>
<dbReference type="OrthoDB" id="9792789at2"/>
<dbReference type="GO" id="GO:0005886">
    <property type="term" value="C:plasma membrane"/>
    <property type="evidence" value="ECO:0007669"/>
    <property type="project" value="UniProtKB-SubCell"/>
</dbReference>
<evidence type="ECO:0000256" key="6">
    <source>
        <dbReference type="ARBA" id="ARBA00022989"/>
    </source>
</evidence>
<dbReference type="GO" id="GO:0009103">
    <property type="term" value="P:lipopolysaccharide biosynthetic process"/>
    <property type="evidence" value="ECO:0007669"/>
    <property type="project" value="TreeGrafter"/>
</dbReference>
<accession>A1ZH67</accession>
<keyword evidence="11" id="KW-1185">Reference proteome</keyword>
<evidence type="ECO:0000313" key="10">
    <source>
        <dbReference type="EMBL" id="EAY30336.1"/>
    </source>
</evidence>
<keyword evidence="5 8" id="KW-0812">Transmembrane</keyword>
<feature type="transmembrane region" description="Helical" evidence="8">
    <location>
        <begin position="381"/>
        <end position="400"/>
    </location>
</feature>
<dbReference type="AlphaFoldDB" id="A1ZH67"/>
<feature type="transmembrane region" description="Helical" evidence="8">
    <location>
        <begin position="165"/>
        <end position="196"/>
    </location>
</feature>
<evidence type="ECO:0000313" key="11">
    <source>
        <dbReference type="Proteomes" id="UP000004095"/>
    </source>
</evidence>
<evidence type="ECO:0000256" key="3">
    <source>
        <dbReference type="ARBA" id="ARBA00022676"/>
    </source>
</evidence>
<keyword evidence="7 8" id="KW-0472">Membrane</keyword>
<evidence type="ECO:0000256" key="7">
    <source>
        <dbReference type="ARBA" id="ARBA00023136"/>
    </source>
</evidence>
<feature type="transmembrane region" description="Helical" evidence="8">
    <location>
        <begin position="319"/>
        <end position="337"/>
    </location>
</feature>
<feature type="transmembrane region" description="Helical" evidence="8">
    <location>
        <begin position="258"/>
        <end position="275"/>
    </location>
</feature>
<dbReference type="Pfam" id="PF13231">
    <property type="entry name" value="PMT_2"/>
    <property type="match status" value="1"/>
</dbReference>
<feature type="transmembrane region" description="Helical" evidence="8">
    <location>
        <begin position="208"/>
        <end position="227"/>
    </location>
</feature>
<evidence type="ECO:0000256" key="5">
    <source>
        <dbReference type="ARBA" id="ARBA00022692"/>
    </source>
</evidence>
<dbReference type="eggNOG" id="COG1807">
    <property type="taxonomic scope" value="Bacteria"/>
</dbReference>
<dbReference type="GO" id="GO:0004169">
    <property type="term" value="F:dolichyl-phosphate-mannose-protein mannosyltransferase activity"/>
    <property type="evidence" value="ECO:0007669"/>
    <property type="project" value="UniProtKB-EC"/>
</dbReference>